<reference evidence="1 2" key="1">
    <citation type="journal article" date="2011" name="Proc. Natl. Acad. Sci. U.S.A.">
        <title>Comparative genomics of xylose-fermenting fungi for enhanced biofuel production.</title>
        <authorList>
            <person name="Wohlbach D.J."/>
            <person name="Kuo A."/>
            <person name="Sato T.K."/>
            <person name="Potts K.M."/>
            <person name="Salamov A.A."/>
            <person name="LaButti K.M."/>
            <person name="Sun H."/>
            <person name="Clum A."/>
            <person name="Pangilinan J.L."/>
            <person name="Lindquist E.A."/>
            <person name="Lucas S."/>
            <person name="Lapidus A."/>
            <person name="Jin M."/>
            <person name="Gunawan C."/>
            <person name="Balan V."/>
            <person name="Dale B.E."/>
            <person name="Jeffries T.W."/>
            <person name="Zinkel R."/>
            <person name="Barry K.W."/>
            <person name="Grigoriev I.V."/>
            <person name="Gasch A.P."/>
        </authorList>
    </citation>
    <scope>NUCLEOTIDE SEQUENCE [LARGE SCALE GENOMIC DNA]</scope>
    <source>
        <strain evidence="2">NRRL Y-27907 / 11-Y1</strain>
    </source>
</reference>
<dbReference type="InParanoid" id="G3AH00"/>
<keyword evidence="2" id="KW-1185">Reference proteome</keyword>
<protein>
    <submittedName>
        <fullName evidence="1">Uncharacterized protein</fullName>
    </submittedName>
</protein>
<accession>G3AH00</accession>
<dbReference type="Proteomes" id="UP000000709">
    <property type="component" value="Unassembled WGS sequence"/>
</dbReference>
<evidence type="ECO:0000313" key="2">
    <source>
        <dbReference type="Proteomes" id="UP000000709"/>
    </source>
</evidence>
<dbReference type="HOGENOM" id="CLU_2869061_0_0_1"/>
<gene>
    <name evidence="1" type="ORF">SPAPADRAFT_57723</name>
</gene>
<sequence>MTVGVIKSISTNGGNYMDGCGCTSIPSFVNSVSESFISKEQCRFCFKCELLSPHLGDHKSSSKT</sequence>
<evidence type="ECO:0000313" key="1">
    <source>
        <dbReference type="EMBL" id="EGW34673.1"/>
    </source>
</evidence>
<dbReference type="EMBL" id="GL996499">
    <property type="protein sequence ID" value="EGW34673.1"/>
    <property type="molecule type" value="Genomic_DNA"/>
</dbReference>
<organism evidence="2">
    <name type="scientific">Spathaspora passalidarum (strain NRRL Y-27907 / 11-Y1)</name>
    <dbReference type="NCBI Taxonomy" id="619300"/>
    <lineage>
        <taxon>Eukaryota</taxon>
        <taxon>Fungi</taxon>
        <taxon>Dikarya</taxon>
        <taxon>Ascomycota</taxon>
        <taxon>Saccharomycotina</taxon>
        <taxon>Pichiomycetes</taxon>
        <taxon>Debaryomycetaceae</taxon>
        <taxon>Spathaspora</taxon>
    </lineage>
</organism>
<proteinExistence type="predicted"/>
<dbReference type="RefSeq" id="XP_007372085.1">
    <property type="nucleotide sequence ID" value="XM_007372023.1"/>
</dbReference>
<dbReference type="AlphaFoldDB" id="G3AH00"/>
<dbReference type="KEGG" id="spaa:SPAPADRAFT_57723"/>
<name>G3AH00_SPAPN</name>
<dbReference type="GeneID" id="18872170"/>